<evidence type="ECO:0000313" key="9">
    <source>
        <dbReference type="EMBL" id="GAA3506555.1"/>
    </source>
</evidence>
<dbReference type="Gene3D" id="1.10.3470.10">
    <property type="entry name" value="ABC transporter involved in vitamin B12 uptake, BtuC"/>
    <property type="match status" value="1"/>
</dbReference>
<dbReference type="InterPro" id="IPR000522">
    <property type="entry name" value="ABC_transptr_permease_BtuC"/>
</dbReference>
<name>A0ABP6UI35_9ACTN</name>
<keyword evidence="7" id="KW-0472">Membrane</keyword>
<dbReference type="Proteomes" id="UP001501455">
    <property type="component" value="Unassembled WGS sequence"/>
</dbReference>
<evidence type="ECO:0000256" key="5">
    <source>
        <dbReference type="ARBA" id="ARBA00022692"/>
    </source>
</evidence>
<dbReference type="InterPro" id="IPR037294">
    <property type="entry name" value="ABC_BtuC-like"/>
</dbReference>
<reference evidence="10" key="1">
    <citation type="journal article" date="2019" name="Int. J. Syst. Evol. Microbiol.">
        <title>The Global Catalogue of Microorganisms (GCM) 10K type strain sequencing project: providing services to taxonomists for standard genome sequencing and annotation.</title>
        <authorList>
            <consortium name="The Broad Institute Genomics Platform"/>
            <consortium name="The Broad Institute Genome Sequencing Center for Infectious Disease"/>
            <person name="Wu L."/>
            <person name="Ma J."/>
        </authorList>
    </citation>
    <scope>NUCLEOTIDE SEQUENCE [LARGE SCALE GENOMIC DNA]</scope>
    <source>
        <strain evidence="10">JCM 4816</strain>
    </source>
</reference>
<dbReference type="Pfam" id="PF01032">
    <property type="entry name" value="FecCD"/>
    <property type="match status" value="1"/>
</dbReference>
<dbReference type="SUPFAM" id="SSF81345">
    <property type="entry name" value="ABC transporter involved in vitamin B12 uptake, BtuC"/>
    <property type="match status" value="1"/>
</dbReference>
<evidence type="ECO:0000256" key="8">
    <source>
        <dbReference type="SAM" id="MobiDB-lite"/>
    </source>
</evidence>
<dbReference type="EMBL" id="BAAAXF010000091">
    <property type="protein sequence ID" value="GAA3506555.1"/>
    <property type="molecule type" value="Genomic_DNA"/>
</dbReference>
<evidence type="ECO:0000256" key="2">
    <source>
        <dbReference type="ARBA" id="ARBA00007935"/>
    </source>
</evidence>
<protein>
    <submittedName>
        <fullName evidence="9">Uncharacterized protein</fullName>
    </submittedName>
</protein>
<evidence type="ECO:0000256" key="4">
    <source>
        <dbReference type="ARBA" id="ARBA00022475"/>
    </source>
</evidence>
<sequence>MEMGDDVSSALGVRVERVRLLLLVSAVLLTASATAAAGTRSPSSRSPRRSSPGG</sequence>
<evidence type="ECO:0000313" key="10">
    <source>
        <dbReference type="Proteomes" id="UP001501455"/>
    </source>
</evidence>
<evidence type="ECO:0000256" key="1">
    <source>
        <dbReference type="ARBA" id="ARBA00004651"/>
    </source>
</evidence>
<evidence type="ECO:0000256" key="3">
    <source>
        <dbReference type="ARBA" id="ARBA00022448"/>
    </source>
</evidence>
<keyword evidence="10" id="KW-1185">Reference proteome</keyword>
<organism evidence="9 10">
    <name type="scientific">Streptomyces prasinosporus</name>
    <dbReference type="NCBI Taxonomy" id="68256"/>
    <lineage>
        <taxon>Bacteria</taxon>
        <taxon>Bacillati</taxon>
        <taxon>Actinomycetota</taxon>
        <taxon>Actinomycetes</taxon>
        <taxon>Kitasatosporales</taxon>
        <taxon>Streptomycetaceae</taxon>
        <taxon>Streptomyces</taxon>
        <taxon>Streptomyces albogriseolus group</taxon>
    </lineage>
</organism>
<accession>A0ABP6UI35</accession>
<gene>
    <name evidence="9" type="ORF">GCM10019016_136700</name>
</gene>
<comment type="similarity">
    <text evidence="2">Belongs to the binding-protein-dependent transport system permease family. FecCD subfamily.</text>
</comment>
<comment type="caution">
    <text evidence="9">The sequence shown here is derived from an EMBL/GenBank/DDBJ whole genome shotgun (WGS) entry which is preliminary data.</text>
</comment>
<proteinExistence type="inferred from homology"/>
<keyword evidence="4" id="KW-1003">Cell membrane</keyword>
<comment type="subcellular location">
    <subcellularLocation>
        <location evidence="1">Cell membrane</location>
        <topology evidence="1">Multi-pass membrane protein</topology>
    </subcellularLocation>
</comment>
<keyword evidence="3" id="KW-0813">Transport</keyword>
<evidence type="ECO:0000256" key="7">
    <source>
        <dbReference type="ARBA" id="ARBA00023136"/>
    </source>
</evidence>
<keyword evidence="5" id="KW-0812">Transmembrane</keyword>
<keyword evidence="6" id="KW-1133">Transmembrane helix</keyword>
<feature type="region of interest" description="Disordered" evidence="8">
    <location>
        <begin position="34"/>
        <end position="54"/>
    </location>
</feature>
<evidence type="ECO:0000256" key="6">
    <source>
        <dbReference type="ARBA" id="ARBA00022989"/>
    </source>
</evidence>